<comment type="caution">
    <text evidence="2">The sequence shown here is derived from an EMBL/GenBank/DDBJ whole genome shotgun (WGS) entry which is preliminary data.</text>
</comment>
<proteinExistence type="predicted"/>
<organism evidence="2 3">
    <name type="scientific">Aspergillus pseudoustus</name>
    <dbReference type="NCBI Taxonomy" id="1810923"/>
    <lineage>
        <taxon>Eukaryota</taxon>
        <taxon>Fungi</taxon>
        <taxon>Dikarya</taxon>
        <taxon>Ascomycota</taxon>
        <taxon>Pezizomycotina</taxon>
        <taxon>Eurotiomycetes</taxon>
        <taxon>Eurotiomycetidae</taxon>
        <taxon>Eurotiales</taxon>
        <taxon>Aspergillaceae</taxon>
        <taxon>Aspergillus</taxon>
        <taxon>Aspergillus subgen. Nidulantes</taxon>
    </lineage>
</organism>
<dbReference type="Proteomes" id="UP001610446">
    <property type="component" value="Unassembled WGS sequence"/>
</dbReference>
<sequence length="184" mass="21350">MWLCWAFQSLSPTALGDFLSAGTPITWAGLQLNVAPPLWQRLPHETVHFTHKALNRQAFMDFLFSEDPTLRQRAEILRNSYQDLRNSPEGFIRKYYFEQHMELCRLGTQGSQLKKAEKNARFLRDGERTDHSILSSQLESVIWRVSLCGPKVTWVSSMTKRPSSVLTRINMRKMPRPRIQQVGC</sequence>
<protein>
    <submittedName>
        <fullName evidence="2">Uncharacterized protein</fullName>
    </submittedName>
</protein>
<dbReference type="EMBL" id="JBFXLU010000003">
    <property type="protein sequence ID" value="KAL2857842.1"/>
    <property type="molecule type" value="Genomic_DNA"/>
</dbReference>
<accession>A0ABR4L026</accession>
<keyword evidence="3" id="KW-1185">Reference proteome</keyword>
<name>A0ABR4L026_9EURO</name>
<reference evidence="2 3" key="1">
    <citation type="submission" date="2024-07" db="EMBL/GenBank/DDBJ databases">
        <title>Section-level genome sequencing and comparative genomics of Aspergillus sections Usti and Cavernicolus.</title>
        <authorList>
            <consortium name="Lawrence Berkeley National Laboratory"/>
            <person name="Nybo J.L."/>
            <person name="Vesth T.C."/>
            <person name="Theobald S."/>
            <person name="Frisvad J.C."/>
            <person name="Larsen T.O."/>
            <person name="Kjaerboelling I."/>
            <person name="Rothschild-Mancinelli K."/>
            <person name="Lyhne E.K."/>
            <person name="Kogle M.E."/>
            <person name="Barry K."/>
            <person name="Clum A."/>
            <person name="Na H."/>
            <person name="Ledsgaard L."/>
            <person name="Lin J."/>
            <person name="Lipzen A."/>
            <person name="Kuo A."/>
            <person name="Riley R."/>
            <person name="Mondo S."/>
            <person name="Labutti K."/>
            <person name="Haridas S."/>
            <person name="Pangalinan J."/>
            <person name="Salamov A.A."/>
            <person name="Simmons B.A."/>
            <person name="Magnuson J.K."/>
            <person name="Chen J."/>
            <person name="Drula E."/>
            <person name="Henrissat B."/>
            <person name="Wiebenga A."/>
            <person name="Lubbers R.J."/>
            <person name="Gomes A.C."/>
            <person name="Makela M.R."/>
            <person name="Stajich J."/>
            <person name="Grigoriev I.V."/>
            <person name="Mortensen U.H."/>
            <person name="De Vries R.P."/>
            <person name="Baker S.E."/>
            <person name="Andersen M.R."/>
        </authorList>
    </citation>
    <scope>NUCLEOTIDE SEQUENCE [LARGE SCALE GENOMIC DNA]</scope>
    <source>
        <strain evidence="2 3">CBS 123904</strain>
    </source>
</reference>
<feature type="signal peptide" evidence="1">
    <location>
        <begin position="1"/>
        <end position="16"/>
    </location>
</feature>
<keyword evidence="1" id="KW-0732">Signal</keyword>
<evidence type="ECO:0000313" key="2">
    <source>
        <dbReference type="EMBL" id="KAL2857842.1"/>
    </source>
</evidence>
<evidence type="ECO:0000313" key="3">
    <source>
        <dbReference type="Proteomes" id="UP001610446"/>
    </source>
</evidence>
<feature type="chain" id="PRO_5046185631" evidence="1">
    <location>
        <begin position="17"/>
        <end position="184"/>
    </location>
</feature>
<gene>
    <name evidence="2" type="ORF">BJY01DRAFT_116083</name>
</gene>
<evidence type="ECO:0000256" key="1">
    <source>
        <dbReference type="SAM" id="SignalP"/>
    </source>
</evidence>